<dbReference type="PANTHER" id="PTHR23416:SF54">
    <property type="entry name" value="ACETYLTRANSFERASE, CYSE_LACA_LPXA_NODL FAMILY (AFU_ORTHOLOGUE AFUA_2G08430)-RELATED"/>
    <property type="match status" value="1"/>
</dbReference>
<dbReference type="GeneID" id="34465211"/>
<keyword evidence="2" id="KW-0808">Transferase</keyword>
<dbReference type="EMBL" id="KV878895">
    <property type="protein sequence ID" value="OJJ85037.1"/>
    <property type="molecule type" value="Genomic_DNA"/>
</dbReference>
<dbReference type="PANTHER" id="PTHR23416">
    <property type="entry name" value="SIALIC ACID SYNTHASE-RELATED"/>
    <property type="match status" value="1"/>
</dbReference>
<dbReference type="GO" id="GO:0008374">
    <property type="term" value="F:O-acyltransferase activity"/>
    <property type="evidence" value="ECO:0007669"/>
    <property type="project" value="TreeGrafter"/>
</dbReference>
<dbReference type="GO" id="GO:0016407">
    <property type="term" value="F:acetyltransferase activity"/>
    <property type="evidence" value="ECO:0007669"/>
    <property type="project" value="InterPro"/>
</dbReference>
<dbReference type="SMART" id="SM01266">
    <property type="entry name" value="Mac"/>
    <property type="match status" value="1"/>
</dbReference>
<dbReference type="VEuPathDB" id="FungiDB:ASPGLDRAFT_65834"/>
<gene>
    <name evidence="4" type="ORF">ASPGLDRAFT_65834</name>
</gene>
<dbReference type="OrthoDB" id="25818at2759"/>
<dbReference type="AlphaFoldDB" id="A0A1L9VM71"/>
<evidence type="ECO:0000259" key="3">
    <source>
        <dbReference type="SMART" id="SM01266"/>
    </source>
</evidence>
<evidence type="ECO:0000256" key="1">
    <source>
        <dbReference type="ARBA" id="ARBA00007274"/>
    </source>
</evidence>
<dbReference type="RefSeq" id="XP_022401735.1">
    <property type="nucleotide sequence ID" value="XM_022548951.1"/>
</dbReference>
<reference evidence="5" key="1">
    <citation type="journal article" date="2017" name="Genome Biol.">
        <title>Comparative genomics reveals high biological diversity and specific adaptations in the industrially and medically important fungal genus Aspergillus.</title>
        <authorList>
            <person name="de Vries R.P."/>
            <person name="Riley R."/>
            <person name="Wiebenga A."/>
            <person name="Aguilar-Osorio G."/>
            <person name="Amillis S."/>
            <person name="Uchima C.A."/>
            <person name="Anderluh G."/>
            <person name="Asadollahi M."/>
            <person name="Askin M."/>
            <person name="Barry K."/>
            <person name="Battaglia E."/>
            <person name="Bayram O."/>
            <person name="Benocci T."/>
            <person name="Braus-Stromeyer S.A."/>
            <person name="Caldana C."/>
            <person name="Canovas D."/>
            <person name="Cerqueira G.C."/>
            <person name="Chen F."/>
            <person name="Chen W."/>
            <person name="Choi C."/>
            <person name="Clum A."/>
            <person name="Dos Santos R.A."/>
            <person name="Damasio A.R."/>
            <person name="Diallinas G."/>
            <person name="Emri T."/>
            <person name="Fekete E."/>
            <person name="Flipphi M."/>
            <person name="Freyberg S."/>
            <person name="Gallo A."/>
            <person name="Gournas C."/>
            <person name="Habgood R."/>
            <person name="Hainaut M."/>
            <person name="Harispe M.L."/>
            <person name="Henrissat B."/>
            <person name="Hilden K.S."/>
            <person name="Hope R."/>
            <person name="Hossain A."/>
            <person name="Karabika E."/>
            <person name="Karaffa L."/>
            <person name="Karanyi Z."/>
            <person name="Krasevec N."/>
            <person name="Kuo A."/>
            <person name="Kusch H."/>
            <person name="LaButti K."/>
            <person name="Lagendijk E.L."/>
            <person name="Lapidus A."/>
            <person name="Levasseur A."/>
            <person name="Lindquist E."/>
            <person name="Lipzen A."/>
            <person name="Logrieco A.F."/>
            <person name="MacCabe A."/>
            <person name="Maekelae M.R."/>
            <person name="Malavazi I."/>
            <person name="Melin P."/>
            <person name="Meyer V."/>
            <person name="Mielnichuk N."/>
            <person name="Miskei M."/>
            <person name="Molnar A.P."/>
            <person name="Mule G."/>
            <person name="Ngan C.Y."/>
            <person name="Orejas M."/>
            <person name="Orosz E."/>
            <person name="Ouedraogo J.P."/>
            <person name="Overkamp K.M."/>
            <person name="Park H.-S."/>
            <person name="Perrone G."/>
            <person name="Piumi F."/>
            <person name="Punt P.J."/>
            <person name="Ram A.F."/>
            <person name="Ramon A."/>
            <person name="Rauscher S."/>
            <person name="Record E."/>
            <person name="Riano-Pachon D.M."/>
            <person name="Robert V."/>
            <person name="Roehrig J."/>
            <person name="Ruller R."/>
            <person name="Salamov A."/>
            <person name="Salih N.S."/>
            <person name="Samson R.A."/>
            <person name="Sandor E."/>
            <person name="Sanguinetti M."/>
            <person name="Schuetze T."/>
            <person name="Sepcic K."/>
            <person name="Shelest E."/>
            <person name="Sherlock G."/>
            <person name="Sophianopoulou V."/>
            <person name="Squina F.M."/>
            <person name="Sun H."/>
            <person name="Susca A."/>
            <person name="Todd R.B."/>
            <person name="Tsang A."/>
            <person name="Unkles S.E."/>
            <person name="van de Wiele N."/>
            <person name="van Rossen-Uffink D."/>
            <person name="Oliveira J.V."/>
            <person name="Vesth T.C."/>
            <person name="Visser J."/>
            <person name="Yu J.-H."/>
            <person name="Zhou M."/>
            <person name="Andersen M.R."/>
            <person name="Archer D.B."/>
            <person name="Baker S.E."/>
            <person name="Benoit I."/>
            <person name="Brakhage A.A."/>
            <person name="Braus G.H."/>
            <person name="Fischer R."/>
            <person name="Frisvad J.C."/>
            <person name="Goldman G.H."/>
            <person name="Houbraken J."/>
            <person name="Oakley B."/>
            <person name="Pocsi I."/>
            <person name="Scazzocchio C."/>
            <person name="Seiboth B."/>
            <person name="vanKuyk P.A."/>
            <person name="Wortman J."/>
            <person name="Dyer P.S."/>
            <person name="Grigoriev I.V."/>
        </authorList>
    </citation>
    <scope>NUCLEOTIDE SEQUENCE [LARGE SCALE GENOMIC DNA]</scope>
    <source>
        <strain evidence="5">CBS 516.65</strain>
    </source>
</reference>
<dbReference type="InterPro" id="IPR011004">
    <property type="entry name" value="Trimer_LpxA-like_sf"/>
</dbReference>
<protein>
    <recommendedName>
        <fullName evidence="3">Maltose/galactoside acetyltransferase domain-containing protein</fullName>
    </recommendedName>
</protein>
<evidence type="ECO:0000313" key="4">
    <source>
        <dbReference type="EMBL" id="OJJ85037.1"/>
    </source>
</evidence>
<accession>A0A1L9VM71</accession>
<dbReference type="Proteomes" id="UP000184300">
    <property type="component" value="Unassembled WGS sequence"/>
</dbReference>
<organism evidence="4 5">
    <name type="scientific">Aspergillus glaucus CBS 516.65</name>
    <dbReference type="NCBI Taxonomy" id="1160497"/>
    <lineage>
        <taxon>Eukaryota</taxon>
        <taxon>Fungi</taxon>
        <taxon>Dikarya</taxon>
        <taxon>Ascomycota</taxon>
        <taxon>Pezizomycotina</taxon>
        <taxon>Eurotiomycetes</taxon>
        <taxon>Eurotiomycetidae</taxon>
        <taxon>Eurotiales</taxon>
        <taxon>Aspergillaceae</taxon>
        <taxon>Aspergillus</taxon>
        <taxon>Aspergillus subgen. Aspergillus</taxon>
    </lineage>
</organism>
<dbReference type="InterPro" id="IPR051159">
    <property type="entry name" value="Hexapeptide_acetyltransf"/>
</dbReference>
<dbReference type="STRING" id="1160497.A0A1L9VM71"/>
<evidence type="ECO:0000256" key="2">
    <source>
        <dbReference type="ARBA" id="ARBA00022679"/>
    </source>
</evidence>
<evidence type="ECO:0000313" key="5">
    <source>
        <dbReference type="Proteomes" id="UP000184300"/>
    </source>
</evidence>
<dbReference type="InterPro" id="IPR024688">
    <property type="entry name" value="Mac_dom"/>
</dbReference>
<proteinExistence type="inferred from homology"/>
<dbReference type="SUPFAM" id="SSF51161">
    <property type="entry name" value="Trimeric LpxA-like enzymes"/>
    <property type="match status" value="1"/>
</dbReference>
<feature type="domain" description="Maltose/galactoside acetyltransferase" evidence="3">
    <location>
        <begin position="5"/>
        <end position="68"/>
    </location>
</feature>
<name>A0A1L9VM71_ASPGL</name>
<dbReference type="Gene3D" id="2.160.10.10">
    <property type="entry name" value="Hexapeptide repeat proteins"/>
    <property type="match status" value="2"/>
</dbReference>
<comment type="similarity">
    <text evidence="1">Belongs to the transferase hexapeptide repeat family.</text>
</comment>
<keyword evidence="5" id="KW-1185">Reference proteome</keyword>
<sequence>MSTEKEKMLRGELYHAFIPDLIAARFRCKQACNRFNSIVQDTTPLPPPHEDSAEDEALLEDEPWIEGPIKIDYGFNVKLGANIYINAIALSPIPACLFSATHPLDPAVRNGTKGPEAGKEIHISEDCWLRGNGVVLSGVNIGKGATIGAGSVVTKGVPAFHVAVGNPARVIRKIETSMTE</sequence>
<dbReference type="Pfam" id="PF12464">
    <property type="entry name" value="Mac"/>
    <property type="match status" value="1"/>
</dbReference>